<dbReference type="InterPro" id="IPR016181">
    <property type="entry name" value="Acyl_CoA_acyltransferase"/>
</dbReference>
<dbReference type="SUPFAM" id="SSF55729">
    <property type="entry name" value="Acyl-CoA N-acyltransferases (Nat)"/>
    <property type="match status" value="1"/>
</dbReference>
<evidence type="ECO:0000259" key="1">
    <source>
        <dbReference type="PROSITE" id="PS51186"/>
    </source>
</evidence>
<name>A0A1C3N0A8_9ACTN</name>
<keyword evidence="2" id="KW-0808">Transferase</keyword>
<evidence type="ECO:0000313" key="3">
    <source>
        <dbReference type="Proteomes" id="UP000199393"/>
    </source>
</evidence>
<proteinExistence type="predicted"/>
<dbReference type="GO" id="GO:0016747">
    <property type="term" value="F:acyltransferase activity, transferring groups other than amino-acyl groups"/>
    <property type="evidence" value="ECO:0007669"/>
    <property type="project" value="InterPro"/>
</dbReference>
<dbReference type="RefSeq" id="WP_231922278.1">
    <property type="nucleotide sequence ID" value="NZ_JBHRWG010000003.1"/>
</dbReference>
<dbReference type="Proteomes" id="UP000199393">
    <property type="component" value="Chromosome I"/>
</dbReference>
<dbReference type="InterPro" id="IPR000182">
    <property type="entry name" value="GNAT_dom"/>
</dbReference>
<accession>A0A1C3N0A8</accession>
<gene>
    <name evidence="2" type="ORF">GA0070620_1499</name>
</gene>
<dbReference type="PANTHER" id="PTHR13170:SF16">
    <property type="entry name" value="PROTEIN O-GLCNACASE"/>
    <property type="match status" value="1"/>
</dbReference>
<dbReference type="STRING" id="307121.GA0070620_1499"/>
<protein>
    <submittedName>
        <fullName evidence="2">Acetyltransferase (GNAT) family protein</fullName>
    </submittedName>
</protein>
<keyword evidence="3" id="KW-1185">Reference proteome</keyword>
<dbReference type="InterPro" id="IPR051822">
    <property type="entry name" value="Glycosyl_Hydrolase_84"/>
</dbReference>
<organism evidence="2 3">
    <name type="scientific">Micromonospora krabiensis</name>
    <dbReference type="NCBI Taxonomy" id="307121"/>
    <lineage>
        <taxon>Bacteria</taxon>
        <taxon>Bacillati</taxon>
        <taxon>Actinomycetota</taxon>
        <taxon>Actinomycetes</taxon>
        <taxon>Micromonosporales</taxon>
        <taxon>Micromonosporaceae</taxon>
        <taxon>Micromonospora</taxon>
    </lineage>
</organism>
<dbReference type="PANTHER" id="PTHR13170">
    <property type="entry name" value="O-GLCNACASE"/>
    <property type="match status" value="1"/>
</dbReference>
<dbReference type="AlphaFoldDB" id="A0A1C3N0A8"/>
<reference evidence="3" key="1">
    <citation type="submission" date="2016-06" db="EMBL/GenBank/DDBJ databases">
        <authorList>
            <person name="Varghese N."/>
            <person name="Submissions Spin"/>
        </authorList>
    </citation>
    <scope>NUCLEOTIDE SEQUENCE [LARGE SCALE GENOMIC DNA]</scope>
    <source>
        <strain evidence="3">DSM 45344</strain>
    </source>
</reference>
<dbReference type="PROSITE" id="PS51186">
    <property type="entry name" value="GNAT"/>
    <property type="match status" value="1"/>
</dbReference>
<dbReference type="Pfam" id="PF13508">
    <property type="entry name" value="Acetyltransf_7"/>
    <property type="match status" value="1"/>
</dbReference>
<feature type="domain" description="N-acetyltransferase" evidence="1">
    <location>
        <begin position="1"/>
        <end position="200"/>
    </location>
</feature>
<dbReference type="PATRIC" id="fig|307121.4.peg.1536"/>
<dbReference type="Gene3D" id="3.40.630.30">
    <property type="match status" value="1"/>
</dbReference>
<evidence type="ECO:0000313" key="2">
    <source>
        <dbReference type="EMBL" id="SBV26017.1"/>
    </source>
</evidence>
<sequence length="205" mass="22309">MPIRPYRPADHDAVHDICIRTADAGEDASSSYRDPGILPAIFAHPYTFLDPDLAFVLDDDGRAVGYVLGTADTATFAARFRTEWLPLVAGRHPAPQTEPTTPDEVMAHLLHTPERMVLPELTDHPAHLHIDLLPGYRRSGHGRALIDTFLTALGRTGAAGLHVAMVTANHRARRFYDRLGFRPLAVADPGPLTYLGLPVPTTTGG</sequence>
<dbReference type="EMBL" id="LT598496">
    <property type="protein sequence ID" value="SBV26017.1"/>
    <property type="molecule type" value="Genomic_DNA"/>
</dbReference>